<dbReference type="UniPathway" id="UPA00035">
    <property type="reaction ID" value="UER00044"/>
</dbReference>
<dbReference type="Proteomes" id="UP000218615">
    <property type="component" value="Unassembled WGS sequence"/>
</dbReference>
<reference evidence="12" key="1">
    <citation type="submission" date="2017-06" db="EMBL/GenBank/DDBJ databases">
        <authorList>
            <person name="Cremers G."/>
        </authorList>
    </citation>
    <scope>NUCLEOTIDE SEQUENCE [LARGE SCALE GENOMIC DNA]</scope>
</reference>
<evidence type="ECO:0000256" key="1">
    <source>
        <dbReference type="ARBA" id="ARBA00003365"/>
    </source>
</evidence>
<evidence type="ECO:0000256" key="4">
    <source>
        <dbReference type="ARBA" id="ARBA00022605"/>
    </source>
</evidence>
<dbReference type="RefSeq" id="WP_096203346.1">
    <property type="nucleotide sequence ID" value="NZ_FZMP01000001.1"/>
</dbReference>
<feature type="active site" description="Proton acceptor" evidence="9">
    <location>
        <position position="59"/>
    </location>
</feature>
<dbReference type="EMBL" id="FZMP01000001">
    <property type="protein sequence ID" value="SNQ58925.1"/>
    <property type="molecule type" value="Genomic_DNA"/>
</dbReference>
<gene>
    <name evidence="9 11" type="primary">trpA</name>
    <name evidence="11" type="ORF">MNV_10053</name>
</gene>
<dbReference type="FunFam" id="3.20.20.70:FF:000037">
    <property type="entry name" value="Tryptophan synthase alpha chain"/>
    <property type="match status" value="1"/>
</dbReference>
<dbReference type="EC" id="4.2.1.20" evidence="9"/>
<dbReference type="InterPro" id="IPR013785">
    <property type="entry name" value="Aldolase_TIM"/>
</dbReference>
<dbReference type="HAMAP" id="MF_00131">
    <property type="entry name" value="Trp_synth_alpha"/>
    <property type="match status" value="1"/>
</dbReference>
<comment type="function">
    <text evidence="1 9">The alpha subunit is responsible for the aldol cleavage of indoleglycerol phosphate to indole and glyceraldehyde 3-phosphate.</text>
</comment>
<dbReference type="Pfam" id="PF00290">
    <property type="entry name" value="Trp_syntA"/>
    <property type="match status" value="1"/>
</dbReference>
<dbReference type="PANTHER" id="PTHR43406:SF1">
    <property type="entry name" value="TRYPTOPHAN SYNTHASE ALPHA CHAIN, CHLOROPLASTIC"/>
    <property type="match status" value="1"/>
</dbReference>
<dbReference type="CDD" id="cd04724">
    <property type="entry name" value="Tryptophan_synthase_alpha"/>
    <property type="match status" value="1"/>
</dbReference>
<dbReference type="NCBIfam" id="TIGR00262">
    <property type="entry name" value="trpA"/>
    <property type="match status" value="1"/>
</dbReference>
<organism evidence="11 12">
    <name type="scientific">Candidatus Methanoperedens nitratireducens</name>
    <dbReference type="NCBI Taxonomy" id="1392998"/>
    <lineage>
        <taxon>Archaea</taxon>
        <taxon>Methanobacteriati</taxon>
        <taxon>Methanobacteriota</taxon>
        <taxon>Stenosarchaea group</taxon>
        <taxon>Methanomicrobia</taxon>
        <taxon>Methanosarcinales</taxon>
        <taxon>ANME-2 cluster</taxon>
        <taxon>Candidatus Methanoperedentaceae</taxon>
        <taxon>Candidatus Methanoperedens</taxon>
    </lineage>
</organism>
<evidence type="ECO:0000313" key="12">
    <source>
        <dbReference type="Proteomes" id="UP000218615"/>
    </source>
</evidence>
<accession>A0A284VI33</accession>
<name>A0A284VI33_9EURY</name>
<dbReference type="Gene3D" id="3.20.20.70">
    <property type="entry name" value="Aldolase class I"/>
    <property type="match status" value="1"/>
</dbReference>
<dbReference type="GO" id="GO:0005829">
    <property type="term" value="C:cytosol"/>
    <property type="evidence" value="ECO:0007669"/>
    <property type="project" value="TreeGrafter"/>
</dbReference>
<dbReference type="InterPro" id="IPR002028">
    <property type="entry name" value="Trp_synthase_suA"/>
</dbReference>
<dbReference type="GO" id="GO:0004834">
    <property type="term" value="F:tryptophan synthase activity"/>
    <property type="evidence" value="ECO:0007669"/>
    <property type="project" value="UniProtKB-UniRule"/>
</dbReference>
<evidence type="ECO:0000256" key="9">
    <source>
        <dbReference type="HAMAP-Rule" id="MF_00131"/>
    </source>
</evidence>
<evidence type="ECO:0000256" key="5">
    <source>
        <dbReference type="ARBA" id="ARBA00022822"/>
    </source>
</evidence>
<dbReference type="SUPFAM" id="SSF51366">
    <property type="entry name" value="Ribulose-phoshate binding barrel"/>
    <property type="match status" value="1"/>
</dbReference>
<dbReference type="STRING" id="1392998.ANME2D_03220"/>
<sequence length="261" mass="28008">MKISDKFNELKKKNEGALVAYICAGDPTPEETKRYVTSLIRGGADIIELGMPFSDPVADGPTIQAGIERALNGGMTPDIYFKTTSALKVSTPLVVMTYYNLLFKRGLPRFVQDCKASGISGIIVPDLPAEESEELGALCKKYDVDLIFLVAPTTTETRMEHILAQGTGFIYLVARLGVTGARADVAGSTRELIERVKTTTPKAVGFGISNGKQAAEIIRAGADGVIVGSAFVDIIASRKDVEQRLEALARELKEGIRAARG</sequence>
<protein>
    <recommendedName>
        <fullName evidence="9">Tryptophan synthase alpha chain</fullName>
        <ecNumber evidence="9">4.2.1.20</ecNumber>
    </recommendedName>
</protein>
<keyword evidence="12" id="KW-1185">Reference proteome</keyword>
<dbReference type="AlphaFoldDB" id="A0A284VI33"/>
<evidence type="ECO:0000313" key="11">
    <source>
        <dbReference type="EMBL" id="SNQ58925.1"/>
    </source>
</evidence>
<evidence type="ECO:0000256" key="7">
    <source>
        <dbReference type="ARBA" id="ARBA00023239"/>
    </source>
</evidence>
<dbReference type="PROSITE" id="PS00167">
    <property type="entry name" value="TRP_SYNTHASE_ALPHA"/>
    <property type="match status" value="1"/>
</dbReference>
<comment type="pathway">
    <text evidence="2 9">Amino-acid biosynthesis; L-tryptophan biosynthesis; L-tryptophan from chorismate: step 5/5.</text>
</comment>
<dbReference type="InterPro" id="IPR011060">
    <property type="entry name" value="RibuloseP-bd_barrel"/>
</dbReference>
<comment type="catalytic activity">
    <reaction evidence="8 9">
        <text>(1S,2R)-1-C-(indol-3-yl)glycerol 3-phosphate + L-serine = D-glyceraldehyde 3-phosphate + L-tryptophan + H2O</text>
        <dbReference type="Rhea" id="RHEA:10532"/>
        <dbReference type="ChEBI" id="CHEBI:15377"/>
        <dbReference type="ChEBI" id="CHEBI:33384"/>
        <dbReference type="ChEBI" id="CHEBI:57912"/>
        <dbReference type="ChEBI" id="CHEBI:58866"/>
        <dbReference type="ChEBI" id="CHEBI:59776"/>
        <dbReference type="EC" id="4.2.1.20"/>
    </reaction>
</comment>
<dbReference type="InterPro" id="IPR018204">
    <property type="entry name" value="Trp_synthase_alpha_AS"/>
</dbReference>
<keyword evidence="6 9" id="KW-0057">Aromatic amino acid biosynthesis</keyword>
<dbReference type="PANTHER" id="PTHR43406">
    <property type="entry name" value="TRYPTOPHAN SYNTHASE, ALPHA CHAIN"/>
    <property type="match status" value="1"/>
</dbReference>
<comment type="subunit">
    <text evidence="3 9">Tetramer of two alpha and two beta chains.</text>
</comment>
<keyword evidence="7 9" id="KW-0456">Lyase</keyword>
<evidence type="ECO:0000256" key="6">
    <source>
        <dbReference type="ARBA" id="ARBA00023141"/>
    </source>
</evidence>
<proteinExistence type="inferred from homology"/>
<evidence type="ECO:0000256" key="3">
    <source>
        <dbReference type="ARBA" id="ARBA00011270"/>
    </source>
</evidence>
<dbReference type="OrthoDB" id="25658at2157"/>
<evidence type="ECO:0000256" key="10">
    <source>
        <dbReference type="RuleBase" id="RU003662"/>
    </source>
</evidence>
<feature type="active site" description="Proton acceptor" evidence="9">
    <location>
        <position position="48"/>
    </location>
</feature>
<evidence type="ECO:0000256" key="8">
    <source>
        <dbReference type="ARBA" id="ARBA00049047"/>
    </source>
</evidence>
<comment type="similarity">
    <text evidence="9 10">Belongs to the TrpA family.</text>
</comment>
<keyword evidence="5 9" id="KW-0822">Tryptophan biosynthesis</keyword>
<keyword evidence="4 9" id="KW-0028">Amino-acid biosynthesis</keyword>
<evidence type="ECO:0000256" key="2">
    <source>
        <dbReference type="ARBA" id="ARBA00004733"/>
    </source>
</evidence>